<feature type="domain" description="Peptidase A1" evidence="2">
    <location>
        <begin position="54"/>
        <end position="391"/>
    </location>
</feature>
<organism evidence="3 4">
    <name type="scientific">Lactarius akahatsu</name>
    <dbReference type="NCBI Taxonomy" id="416441"/>
    <lineage>
        <taxon>Eukaryota</taxon>
        <taxon>Fungi</taxon>
        <taxon>Dikarya</taxon>
        <taxon>Basidiomycota</taxon>
        <taxon>Agaricomycotina</taxon>
        <taxon>Agaricomycetes</taxon>
        <taxon>Russulales</taxon>
        <taxon>Russulaceae</taxon>
        <taxon>Lactarius</taxon>
    </lineage>
</organism>
<comment type="caution">
    <text evidence="3">The sequence shown here is derived from an EMBL/GenBank/DDBJ whole genome shotgun (WGS) entry which is preliminary data.</text>
</comment>
<evidence type="ECO:0000313" key="3">
    <source>
        <dbReference type="EMBL" id="KAH8993927.1"/>
    </source>
</evidence>
<accession>A0AAD4LKB8</accession>
<dbReference type="InterPro" id="IPR021109">
    <property type="entry name" value="Peptidase_aspartic_dom_sf"/>
</dbReference>
<keyword evidence="4" id="KW-1185">Reference proteome</keyword>
<evidence type="ECO:0000313" key="4">
    <source>
        <dbReference type="Proteomes" id="UP001201163"/>
    </source>
</evidence>
<dbReference type="PROSITE" id="PS51767">
    <property type="entry name" value="PEPTIDASE_A1"/>
    <property type="match status" value="1"/>
</dbReference>
<dbReference type="EMBL" id="JAKELL010000016">
    <property type="protein sequence ID" value="KAH8993927.1"/>
    <property type="molecule type" value="Genomic_DNA"/>
</dbReference>
<dbReference type="InterPro" id="IPR033121">
    <property type="entry name" value="PEPTIDASE_A1"/>
</dbReference>
<dbReference type="PANTHER" id="PTHR47966">
    <property type="entry name" value="BETA-SITE APP-CLEAVING ENZYME, ISOFORM A-RELATED"/>
    <property type="match status" value="1"/>
</dbReference>
<dbReference type="PANTHER" id="PTHR47966:SF51">
    <property type="entry name" value="BETA-SITE APP-CLEAVING ENZYME, ISOFORM A-RELATED"/>
    <property type="match status" value="1"/>
</dbReference>
<dbReference type="InterPro" id="IPR001461">
    <property type="entry name" value="Aspartic_peptidase_A1"/>
</dbReference>
<comment type="similarity">
    <text evidence="1">Belongs to the peptidase A1 family.</text>
</comment>
<dbReference type="Gene3D" id="2.40.70.10">
    <property type="entry name" value="Acid Proteases"/>
    <property type="match status" value="1"/>
</dbReference>
<dbReference type="SUPFAM" id="SSF50630">
    <property type="entry name" value="Acid proteases"/>
    <property type="match status" value="1"/>
</dbReference>
<dbReference type="GO" id="GO:0004190">
    <property type="term" value="F:aspartic-type endopeptidase activity"/>
    <property type="evidence" value="ECO:0007669"/>
    <property type="project" value="InterPro"/>
</dbReference>
<protein>
    <submittedName>
        <fullName evidence="3">Aspartic peptidase domain-containing protein</fullName>
    </submittedName>
</protein>
<dbReference type="Pfam" id="PF00026">
    <property type="entry name" value="Asp"/>
    <property type="match status" value="1"/>
</dbReference>
<dbReference type="GO" id="GO:0006508">
    <property type="term" value="P:proteolysis"/>
    <property type="evidence" value="ECO:0007669"/>
    <property type="project" value="InterPro"/>
</dbReference>
<dbReference type="AlphaFoldDB" id="A0AAD4LKB8"/>
<proteinExistence type="inferred from homology"/>
<gene>
    <name evidence="3" type="ORF">EDB92DRAFT_1815228</name>
</gene>
<sequence>MNGKGPDNGLKTFVPAVLPKPWLLVGPWQECVDTTTSQEPDRLGILELMFVNNSLLSTKRGLAKRSSSRTRAVHRLLLWMGDWDYCKFVFSHWQKFAKIRDLSKIWAGKNAETRVDAKVDARPQPSLPFLVAAAPFGEKPRDGISIPIAKRFGFATAQRLGTATNYSTGFQSSQFRADGLLGMGYESLLSYEASPIFKSLLLLRLAKSGSELYIGGMNQAHNTGTFTYMPITTRVGIHDDDDAFGSVVTGRARSTVFLSTERLVVRREGASIDTGTAQVVGDARSIQVIYAQIPGSKDAGDRTWTNRLVDVWEVPCDSSTPISITFSGKAFEISVSTFNLGLQSSGSSDCVGGFGASDGLEFWIIGDVFLHSVYAHLMALVLTAHPSAHLNTSTPHNLNTYQPSNHVTLALNESDLYFYPSDAKPTRLLPSSLGFNVSTAKHQPTGSVTNGITSLLSKGPEEWKREKWYIQWSRELVAKYCSLSLDRYLPKPARIRKSYRPFIRCWSRSRFHDDIVELMATSRGVPDTARAYKSMRRGWSYVITIIDSQDGDGAVDNSGVLRDWSTGCIIVFSDLRVLCREI</sequence>
<dbReference type="Proteomes" id="UP001201163">
    <property type="component" value="Unassembled WGS sequence"/>
</dbReference>
<evidence type="ECO:0000256" key="1">
    <source>
        <dbReference type="ARBA" id="ARBA00007447"/>
    </source>
</evidence>
<evidence type="ECO:0000259" key="2">
    <source>
        <dbReference type="PROSITE" id="PS51767"/>
    </source>
</evidence>
<name>A0AAD4LKB8_9AGAM</name>
<reference evidence="3" key="1">
    <citation type="submission" date="2022-01" db="EMBL/GenBank/DDBJ databases">
        <title>Comparative genomics reveals a dynamic genome evolution in the ectomycorrhizal milk-cap (Lactarius) mushrooms.</title>
        <authorList>
            <consortium name="DOE Joint Genome Institute"/>
            <person name="Lebreton A."/>
            <person name="Tang N."/>
            <person name="Kuo A."/>
            <person name="LaButti K."/>
            <person name="Drula E."/>
            <person name="Barry K."/>
            <person name="Clum A."/>
            <person name="Lipzen A."/>
            <person name="Mousain D."/>
            <person name="Ng V."/>
            <person name="Wang R."/>
            <person name="Wang X."/>
            <person name="Dai Y."/>
            <person name="Henrissat B."/>
            <person name="Grigoriev I.V."/>
            <person name="Guerin-Laguette A."/>
            <person name="Yu F."/>
            <person name="Martin F.M."/>
        </authorList>
    </citation>
    <scope>NUCLEOTIDE SEQUENCE</scope>
    <source>
        <strain evidence="3">QP</strain>
    </source>
</reference>